<organism evidence="2 3">
    <name type="scientific">Gymnopus androsaceus JB14</name>
    <dbReference type="NCBI Taxonomy" id="1447944"/>
    <lineage>
        <taxon>Eukaryota</taxon>
        <taxon>Fungi</taxon>
        <taxon>Dikarya</taxon>
        <taxon>Basidiomycota</taxon>
        <taxon>Agaricomycotina</taxon>
        <taxon>Agaricomycetes</taxon>
        <taxon>Agaricomycetidae</taxon>
        <taxon>Agaricales</taxon>
        <taxon>Marasmiineae</taxon>
        <taxon>Omphalotaceae</taxon>
        <taxon>Gymnopus</taxon>
    </lineage>
</organism>
<gene>
    <name evidence="2" type="ORF">BT96DRAFT_948025</name>
</gene>
<feature type="region of interest" description="Disordered" evidence="1">
    <location>
        <begin position="1"/>
        <end position="29"/>
    </location>
</feature>
<accession>A0A6A4GQ13</accession>
<evidence type="ECO:0000313" key="3">
    <source>
        <dbReference type="Proteomes" id="UP000799118"/>
    </source>
</evidence>
<dbReference type="Proteomes" id="UP000799118">
    <property type="component" value="Unassembled WGS sequence"/>
</dbReference>
<sequence length="337" mass="36766">MPKANTPRTPSAHSKPIPSTSVATKEAQRKANNARITELLYKIRHSAGLAKSFSRPAVNTGEYCQKKAVIFTGQSDNANSSNHPGVSKLGQLYYRVFCSNSNEFVRLVWEPKQIPQHFLESNAELINLLVAREMLRPIPRTGSMSKGNTHCTASSSSTTSCSKVISLGTSTLTVVISDDDSDVEIIDGESGPPSYQHILVEQATVRSSPAPSSTAPKCKLLRTSRVQRDSLIAEAMSSPASSDKDEVEHHFRTKHGVQTSITLYVFTKLGANLDKQLVGLKSAHSIDQYIAATGVWREIKWNSPFVVRAGSVIAVKASNVTVNDWNIHAPHIFDNQA</sequence>
<evidence type="ECO:0000256" key="1">
    <source>
        <dbReference type="SAM" id="MobiDB-lite"/>
    </source>
</evidence>
<dbReference type="AlphaFoldDB" id="A0A6A4GQ13"/>
<reference evidence="2" key="1">
    <citation type="journal article" date="2019" name="Environ. Microbiol.">
        <title>Fungal ecological strategies reflected in gene transcription - a case study of two litter decomposers.</title>
        <authorList>
            <person name="Barbi F."/>
            <person name="Kohler A."/>
            <person name="Barry K."/>
            <person name="Baskaran P."/>
            <person name="Daum C."/>
            <person name="Fauchery L."/>
            <person name="Ihrmark K."/>
            <person name="Kuo A."/>
            <person name="LaButti K."/>
            <person name="Lipzen A."/>
            <person name="Morin E."/>
            <person name="Grigoriev I.V."/>
            <person name="Henrissat B."/>
            <person name="Lindahl B."/>
            <person name="Martin F."/>
        </authorList>
    </citation>
    <scope>NUCLEOTIDE SEQUENCE</scope>
    <source>
        <strain evidence="2">JB14</strain>
    </source>
</reference>
<dbReference type="EMBL" id="ML769774">
    <property type="protein sequence ID" value="KAE9387879.1"/>
    <property type="molecule type" value="Genomic_DNA"/>
</dbReference>
<keyword evidence="3" id="KW-1185">Reference proteome</keyword>
<evidence type="ECO:0000313" key="2">
    <source>
        <dbReference type="EMBL" id="KAE9387879.1"/>
    </source>
</evidence>
<protein>
    <submittedName>
        <fullName evidence="2">Uncharacterized protein</fullName>
    </submittedName>
</protein>
<feature type="compositionally biased region" description="Polar residues" evidence="1">
    <location>
        <begin position="1"/>
        <end position="23"/>
    </location>
</feature>
<proteinExistence type="predicted"/>
<name>A0A6A4GQ13_9AGAR</name>